<gene>
    <name evidence="1" type="ORF">PMAA_078030</name>
</gene>
<dbReference type="PhylomeDB" id="B6QDI8"/>
<dbReference type="HOGENOM" id="CLU_737900_0_0_1"/>
<dbReference type="Proteomes" id="UP000001294">
    <property type="component" value="Unassembled WGS sequence"/>
</dbReference>
<evidence type="ECO:0008006" key="3">
    <source>
        <dbReference type="Google" id="ProtNLM"/>
    </source>
</evidence>
<accession>B6QDI8</accession>
<keyword evidence="2" id="KW-1185">Reference proteome</keyword>
<dbReference type="OrthoDB" id="2991872at2759"/>
<dbReference type="VEuPathDB" id="FungiDB:PMAA_078030"/>
<evidence type="ECO:0000313" key="1">
    <source>
        <dbReference type="EMBL" id="EEA23774.1"/>
    </source>
</evidence>
<organism evidence="1 2">
    <name type="scientific">Talaromyces marneffei (strain ATCC 18224 / CBS 334.59 / QM 7333)</name>
    <name type="common">Penicillium marneffei</name>
    <dbReference type="NCBI Taxonomy" id="441960"/>
    <lineage>
        <taxon>Eukaryota</taxon>
        <taxon>Fungi</taxon>
        <taxon>Dikarya</taxon>
        <taxon>Ascomycota</taxon>
        <taxon>Pezizomycotina</taxon>
        <taxon>Eurotiomycetes</taxon>
        <taxon>Eurotiomycetidae</taxon>
        <taxon>Eurotiales</taxon>
        <taxon>Trichocomaceae</taxon>
        <taxon>Talaromyces</taxon>
        <taxon>Talaromyces sect. Talaromyces</taxon>
    </lineage>
</organism>
<protein>
    <recommendedName>
        <fullName evidence="3">C6 finger domain protein</fullName>
    </recommendedName>
</protein>
<proteinExistence type="predicted"/>
<sequence length="375" mass="42637">MNESDDDSSLKQAISAVYNGFYSFMSKSKEMETASETSFAAAVSLARAALDDPVDSKSDATLLTVLLLSMFENFCSVKDYRSPAKTHWIGLAQLLQHRGPESLDSSVSLFCLHQFYFRLAAVTLGGETETMKELLDLSKSIPLPCNMQPTNNLASIAERLARLRLQLETINLCSRFDVQRTTLLMQLAQQIDGDLMRWPDYVPPSCHPKQKALDFYLNYPDWEDTYPSLAVAQDWNHYRYLRIMANIIISRCAAVLRLYSQAAAADQICEQMVDEVCASVIYYIGRLKLNYDDDDDDEPDIQRKQAGCVDEKYAIATIGAMLLLPKLRWILQAEPSLRPKQRTCLQLHVKKILHFYRIHGVESVDILDEESFSLF</sequence>
<reference evidence="2" key="1">
    <citation type="journal article" date="2015" name="Genome Announc.">
        <title>Genome sequence of the AIDS-associated pathogen Penicillium marneffei (ATCC18224) and its near taxonomic relative Talaromyces stipitatus (ATCC10500).</title>
        <authorList>
            <person name="Nierman W.C."/>
            <person name="Fedorova-Abrams N.D."/>
            <person name="Andrianopoulos A."/>
        </authorList>
    </citation>
    <scope>NUCLEOTIDE SEQUENCE [LARGE SCALE GENOMIC DNA]</scope>
    <source>
        <strain evidence="2">ATCC 18224 / CBS 334.59 / QM 7333</strain>
    </source>
</reference>
<dbReference type="EMBL" id="DS995901">
    <property type="protein sequence ID" value="EEA23774.1"/>
    <property type="molecule type" value="Genomic_DNA"/>
</dbReference>
<dbReference type="PANTHER" id="PTHR38791:SF5">
    <property type="entry name" value="TRANSCRIPTION FACTOR DBAG-RELATED"/>
    <property type="match status" value="1"/>
</dbReference>
<dbReference type="AlphaFoldDB" id="B6QDI8"/>
<evidence type="ECO:0000313" key="2">
    <source>
        <dbReference type="Proteomes" id="UP000001294"/>
    </source>
</evidence>
<dbReference type="InterPro" id="IPR053175">
    <property type="entry name" value="DHMBA_Reg_Transcription_Factor"/>
</dbReference>
<dbReference type="PANTHER" id="PTHR38791">
    <property type="entry name" value="ZN(II)2CYS6 TRANSCRIPTION FACTOR (EUROFUNG)-RELATED-RELATED"/>
    <property type="match status" value="1"/>
</dbReference>
<name>B6QDI8_TALMQ</name>